<proteinExistence type="inferred from homology"/>
<keyword evidence="6 8" id="KW-0472">Membrane</keyword>
<sequence length="368" mass="40077">MTAEAILPETSAPAQRRDLRGYLLLASMAVGLIPALGFVFSMFWYRGYLGDWNVFWGIETAPLEWVYGHYLPVFPYPPTGLMLFRPFGLLPFWPSLLAWSAAGATAMAFASRRMLSRGALAMGFCTNAMIGVLLGGQTSLFVGALIIGGLTTQNPRWRGVLLATAAVIKPQSLLAAPIALIAERNWRAIAWVIATTLTLALLSLAAFGLETWTRWLAELPKFHAWLIDHGIDRRDVGAYGLVRAVGLPGWLFVIAIPPALVTSWSVFRTETPIIDRYAAFACCTVMMSPYTLSYDLAGLSLACVAMLMDRKRSPLIWVAAALILSTIFANLGIVLMTGMLGYEALNRLRAEKLGVSISDTSSAAVSPR</sequence>
<feature type="transmembrane region" description="Helical" evidence="8">
    <location>
        <begin position="122"/>
        <end position="147"/>
    </location>
</feature>
<evidence type="ECO:0000256" key="6">
    <source>
        <dbReference type="ARBA" id="ARBA00023136"/>
    </source>
</evidence>
<comment type="subcellular location">
    <subcellularLocation>
        <location evidence="1">Cell membrane</location>
        <topology evidence="1">Multi-pass membrane protein</topology>
    </subcellularLocation>
</comment>
<evidence type="ECO:0000256" key="1">
    <source>
        <dbReference type="ARBA" id="ARBA00004651"/>
    </source>
</evidence>
<comment type="similarity">
    <text evidence="7">Belongs to the glycosyltransferase 87 family.</text>
</comment>
<feature type="transmembrane region" description="Helical" evidence="8">
    <location>
        <begin position="249"/>
        <end position="267"/>
    </location>
</feature>
<evidence type="ECO:0000256" key="8">
    <source>
        <dbReference type="SAM" id="Phobius"/>
    </source>
</evidence>
<comment type="caution">
    <text evidence="9">The sequence shown here is derived from an EMBL/GenBank/DDBJ whole genome shotgun (WGS) entry which is preliminary data.</text>
</comment>
<evidence type="ECO:0000256" key="5">
    <source>
        <dbReference type="ARBA" id="ARBA00022989"/>
    </source>
</evidence>
<reference evidence="10" key="1">
    <citation type="journal article" date="2019" name="Int. J. Syst. Evol. Microbiol.">
        <title>The Global Catalogue of Microorganisms (GCM) 10K type strain sequencing project: providing services to taxonomists for standard genome sequencing and annotation.</title>
        <authorList>
            <consortium name="The Broad Institute Genomics Platform"/>
            <consortium name="The Broad Institute Genome Sequencing Center for Infectious Disease"/>
            <person name="Wu L."/>
            <person name="Ma J."/>
        </authorList>
    </citation>
    <scope>NUCLEOTIDE SEQUENCE [LARGE SCALE GENOMIC DNA]</scope>
    <source>
        <strain evidence="10">JCM 17543</strain>
    </source>
</reference>
<evidence type="ECO:0000256" key="4">
    <source>
        <dbReference type="ARBA" id="ARBA00022692"/>
    </source>
</evidence>
<protein>
    <recommendedName>
        <fullName evidence="11">DUF2029 domain-containing protein</fullName>
    </recommendedName>
</protein>
<keyword evidence="2" id="KW-1003">Cell membrane</keyword>
<dbReference type="Proteomes" id="UP001500827">
    <property type="component" value="Unassembled WGS sequence"/>
</dbReference>
<feature type="transmembrane region" description="Helical" evidence="8">
    <location>
        <begin position="314"/>
        <end position="342"/>
    </location>
</feature>
<keyword evidence="10" id="KW-1185">Reference proteome</keyword>
<feature type="transmembrane region" description="Helical" evidence="8">
    <location>
        <begin position="21"/>
        <end position="45"/>
    </location>
</feature>
<evidence type="ECO:0000313" key="9">
    <source>
        <dbReference type="EMBL" id="GAA3904444.1"/>
    </source>
</evidence>
<gene>
    <name evidence="9" type="ORF">GCM10022276_23820</name>
</gene>
<dbReference type="InterPro" id="IPR018584">
    <property type="entry name" value="GT87"/>
</dbReference>
<evidence type="ECO:0000256" key="7">
    <source>
        <dbReference type="ARBA" id="ARBA00024033"/>
    </source>
</evidence>
<accession>A0ABP7LLT4</accession>
<feature type="transmembrane region" description="Helical" evidence="8">
    <location>
        <begin position="92"/>
        <end position="110"/>
    </location>
</feature>
<evidence type="ECO:0000256" key="2">
    <source>
        <dbReference type="ARBA" id="ARBA00022475"/>
    </source>
</evidence>
<dbReference type="Pfam" id="PF09594">
    <property type="entry name" value="GT87"/>
    <property type="match status" value="1"/>
</dbReference>
<dbReference type="EMBL" id="BAABBM010000001">
    <property type="protein sequence ID" value="GAA3904444.1"/>
    <property type="molecule type" value="Genomic_DNA"/>
</dbReference>
<keyword evidence="3" id="KW-0808">Transferase</keyword>
<evidence type="ECO:0000313" key="10">
    <source>
        <dbReference type="Proteomes" id="UP001500827"/>
    </source>
</evidence>
<feature type="transmembrane region" description="Helical" evidence="8">
    <location>
        <begin position="188"/>
        <end position="209"/>
    </location>
</feature>
<keyword evidence="4 8" id="KW-0812">Transmembrane</keyword>
<evidence type="ECO:0008006" key="11">
    <source>
        <dbReference type="Google" id="ProtNLM"/>
    </source>
</evidence>
<dbReference type="RefSeq" id="WP_344699918.1">
    <property type="nucleotide sequence ID" value="NZ_BAABBM010000001.1"/>
</dbReference>
<evidence type="ECO:0000256" key="3">
    <source>
        <dbReference type="ARBA" id="ARBA00022679"/>
    </source>
</evidence>
<keyword evidence="5 8" id="KW-1133">Transmembrane helix</keyword>
<feature type="transmembrane region" description="Helical" evidence="8">
    <location>
        <begin position="159"/>
        <end position="181"/>
    </location>
</feature>
<name>A0ABP7LLT4_9SPHN</name>
<organism evidence="9 10">
    <name type="scientific">Sphingomonas limnosediminicola</name>
    <dbReference type="NCBI Taxonomy" id="940133"/>
    <lineage>
        <taxon>Bacteria</taxon>
        <taxon>Pseudomonadati</taxon>
        <taxon>Pseudomonadota</taxon>
        <taxon>Alphaproteobacteria</taxon>
        <taxon>Sphingomonadales</taxon>
        <taxon>Sphingomonadaceae</taxon>
        <taxon>Sphingomonas</taxon>
    </lineage>
</organism>